<dbReference type="OrthoDB" id="445936at2759"/>
<gene>
    <name evidence="4" type="primary">LOC124626706</name>
</gene>
<evidence type="ECO:0000256" key="1">
    <source>
        <dbReference type="SAM" id="MobiDB-lite"/>
    </source>
</evidence>
<feature type="domain" description="Piwi" evidence="2">
    <location>
        <begin position="290"/>
        <end position="340"/>
    </location>
</feature>
<dbReference type="AlphaFoldDB" id="A0A9F7TIQ1"/>
<evidence type="ECO:0000313" key="4">
    <source>
        <dbReference type="RefSeq" id="XP_053534707.1"/>
    </source>
</evidence>
<dbReference type="KEGG" id="ipu:124626706"/>
<dbReference type="SMART" id="SM00950">
    <property type="entry name" value="Piwi"/>
    <property type="match status" value="1"/>
</dbReference>
<keyword evidence="3" id="KW-1185">Reference proteome</keyword>
<dbReference type="InterPro" id="IPR012337">
    <property type="entry name" value="RNaseH-like_sf"/>
</dbReference>
<dbReference type="Pfam" id="PF02171">
    <property type="entry name" value="Piwi"/>
    <property type="match status" value="2"/>
</dbReference>
<dbReference type="Gene3D" id="3.40.50.2300">
    <property type="match status" value="1"/>
</dbReference>
<dbReference type="RefSeq" id="XP_053534707.1">
    <property type="nucleotide sequence ID" value="XM_053678732.1"/>
</dbReference>
<protein>
    <submittedName>
        <fullName evidence="4">Piwi-like protein 1</fullName>
    </submittedName>
</protein>
<evidence type="ECO:0000259" key="2">
    <source>
        <dbReference type="PROSITE" id="PS50822"/>
    </source>
</evidence>
<dbReference type="PROSITE" id="PS50822">
    <property type="entry name" value="PIWI"/>
    <property type="match status" value="2"/>
</dbReference>
<dbReference type="Gene3D" id="3.30.420.10">
    <property type="entry name" value="Ribonuclease H-like superfamily/Ribonuclease H"/>
    <property type="match status" value="1"/>
</dbReference>
<organism evidence="3 4">
    <name type="scientific">Ictalurus punctatus</name>
    <name type="common">Channel catfish</name>
    <name type="synonym">Silurus punctatus</name>
    <dbReference type="NCBI Taxonomy" id="7998"/>
    <lineage>
        <taxon>Eukaryota</taxon>
        <taxon>Metazoa</taxon>
        <taxon>Chordata</taxon>
        <taxon>Craniata</taxon>
        <taxon>Vertebrata</taxon>
        <taxon>Euteleostomi</taxon>
        <taxon>Actinopterygii</taxon>
        <taxon>Neopterygii</taxon>
        <taxon>Teleostei</taxon>
        <taxon>Ostariophysi</taxon>
        <taxon>Siluriformes</taxon>
        <taxon>Ictaluridae</taxon>
        <taxon>Ictalurus</taxon>
    </lineage>
</organism>
<feature type="domain" description="Piwi" evidence="2">
    <location>
        <begin position="187"/>
        <end position="251"/>
    </location>
</feature>
<name>A0A9F7TIQ1_ICTPU</name>
<feature type="region of interest" description="Disordered" evidence="1">
    <location>
        <begin position="1"/>
        <end position="24"/>
    </location>
</feature>
<dbReference type="InterPro" id="IPR003165">
    <property type="entry name" value="Piwi"/>
</dbReference>
<feature type="compositionally biased region" description="Basic and acidic residues" evidence="1">
    <location>
        <begin position="14"/>
        <end position="24"/>
    </location>
</feature>
<dbReference type="GO" id="GO:0003676">
    <property type="term" value="F:nucleic acid binding"/>
    <property type="evidence" value="ECO:0007669"/>
    <property type="project" value="InterPro"/>
</dbReference>
<dbReference type="Proteomes" id="UP000221080">
    <property type="component" value="Unplaced"/>
</dbReference>
<reference evidence="4" key="1">
    <citation type="submission" date="2025-08" db="UniProtKB">
        <authorList>
            <consortium name="RefSeq"/>
        </authorList>
    </citation>
    <scope>IDENTIFICATION</scope>
    <source>
        <tissue evidence="4">Blood</tissue>
    </source>
</reference>
<dbReference type="SUPFAM" id="SSF53098">
    <property type="entry name" value="Ribonuclease H-like"/>
    <property type="match status" value="1"/>
</dbReference>
<sequence length="340" mass="38970">MTESPRNRPKITRTRTENNNKTRRSLTDKMRTTFNIMKDLSTHTRLTPEQWENRLNRFINNMSRNASVQTTLSTWGLSFENELLNLTGRVLPAERILQGARAYEYNPCDVDWSKEMRGLPLMTSMPLEIWLLSHTRHNADVAHSLLQTLNKVPVGIHLQRPGMMEYDDRQEALLRALQQRAVQQVQMVVVILLANRKDKYDCVKKYLCADCPTPSQCVVARTLSRPQTLMTIATKISLQVNCKMEGELWSVEIPLKHLMMLVSTATTTVPQERDPSVHWWPASTRACPAALKAYFKYNECLPSRIVVYRDGVGDGVLLSVVDYEVPQFTQSIKAMGEDYA</sequence>
<proteinExistence type="predicted"/>
<dbReference type="PANTHER" id="PTHR22891">
    <property type="entry name" value="EUKARYOTIC TRANSLATION INITIATION FACTOR 2C"/>
    <property type="match status" value="1"/>
</dbReference>
<dbReference type="GeneID" id="124626706"/>
<evidence type="ECO:0000313" key="3">
    <source>
        <dbReference type="Proteomes" id="UP000221080"/>
    </source>
</evidence>
<dbReference type="InterPro" id="IPR036397">
    <property type="entry name" value="RNaseH_sf"/>
</dbReference>
<accession>A0A9F7TIQ1</accession>